<protein>
    <recommendedName>
        <fullName evidence="5">DUF3696 domain-containing protein</fullName>
    </recommendedName>
</protein>
<organism evidence="3 4">
    <name type="scientific">Streptosporangium fragile</name>
    <dbReference type="NCBI Taxonomy" id="46186"/>
    <lineage>
        <taxon>Bacteria</taxon>
        <taxon>Bacillati</taxon>
        <taxon>Actinomycetota</taxon>
        <taxon>Actinomycetes</taxon>
        <taxon>Streptosporangiales</taxon>
        <taxon>Streptosporangiaceae</taxon>
        <taxon>Streptosporangium</taxon>
    </lineage>
</organism>
<dbReference type="Gene3D" id="3.40.50.300">
    <property type="entry name" value="P-loop containing nucleotide triphosphate hydrolases"/>
    <property type="match status" value="1"/>
</dbReference>
<dbReference type="PANTHER" id="PTHR43581">
    <property type="entry name" value="ATP/GTP PHOSPHATASE"/>
    <property type="match status" value="1"/>
</dbReference>
<keyword evidence="4" id="KW-1185">Reference proteome</keyword>
<dbReference type="InterPro" id="IPR051396">
    <property type="entry name" value="Bact_Antivir_Def_Nuclease"/>
</dbReference>
<evidence type="ECO:0000313" key="3">
    <source>
        <dbReference type="EMBL" id="GAA2873789.1"/>
    </source>
</evidence>
<evidence type="ECO:0008006" key="5">
    <source>
        <dbReference type="Google" id="ProtNLM"/>
    </source>
</evidence>
<proteinExistence type="predicted"/>
<comment type="caution">
    <text evidence="3">The sequence shown here is derived from an EMBL/GenBank/DDBJ whole genome shotgun (WGS) entry which is preliminary data.</text>
</comment>
<sequence length="430" mass="47828">MSRMPIARFSVENYRCFPKPQEVELRPITVVLGKNNSGKSALVRAPLVLSTGIRTDSPLPFDLDQLGDTVPAFPDLIYGTRPHGAVRVRMDFESGETGSYGLDATVQNISEWQTQVVSELALRAGPETVRYEWLHDEVPWAEERPYVFRMDGHDDLRHRFRFQGLLPTSVPISSKRWGGDLSKAVDRIRAEFDRIRYLGPYRQRPDRLYRIPSRVAAEVGGSGEATLGILAHDVVRQQGSLIKKINEYLPDNLPGWTLDVSDQGGGMHSVVFRSTIDDTLQINLGDAGTGVAQLLPILVQRAMDAVAPPAHSVLEIIEEPELHLHPSAHALVADLLLASARGSKVRFLVETHSETFLLRLRRRVAEGTTSPEAIAIYFVEHSGGAAQARRIGIDSLGNLDYWPRGVFSEDFEETRKLAAAQKGRFTPDAR</sequence>
<dbReference type="InterPro" id="IPR027417">
    <property type="entry name" value="P-loop_NTPase"/>
</dbReference>
<gene>
    <name evidence="3" type="ORF">GCM10010517_34370</name>
</gene>
<reference evidence="3 4" key="1">
    <citation type="journal article" date="2019" name="Int. J. Syst. Evol. Microbiol.">
        <title>The Global Catalogue of Microorganisms (GCM) 10K type strain sequencing project: providing services to taxonomists for standard genome sequencing and annotation.</title>
        <authorList>
            <consortium name="The Broad Institute Genomics Platform"/>
            <consortium name="The Broad Institute Genome Sequencing Center for Infectious Disease"/>
            <person name="Wu L."/>
            <person name="Ma J."/>
        </authorList>
    </citation>
    <scope>NUCLEOTIDE SEQUENCE [LARGE SCALE GENOMIC DNA]</scope>
    <source>
        <strain evidence="3 4">JCM 6242</strain>
    </source>
</reference>
<dbReference type="PANTHER" id="PTHR43581:SF2">
    <property type="entry name" value="EXCINUCLEASE ATPASE SUBUNIT"/>
    <property type="match status" value="1"/>
</dbReference>
<evidence type="ECO:0000313" key="4">
    <source>
        <dbReference type="Proteomes" id="UP001500831"/>
    </source>
</evidence>
<dbReference type="InterPro" id="IPR022532">
    <property type="entry name" value="DUF3696"/>
</dbReference>
<name>A0ABN3VYV4_9ACTN</name>
<dbReference type="InterPro" id="IPR041685">
    <property type="entry name" value="AAA_GajA/Old/RecF-like"/>
</dbReference>
<dbReference type="InterPro" id="IPR014592">
    <property type="entry name" value="P-loop_UCP034888"/>
</dbReference>
<evidence type="ECO:0000259" key="2">
    <source>
        <dbReference type="Pfam" id="PF13175"/>
    </source>
</evidence>
<feature type="domain" description="Endonuclease GajA/Old nuclease/RecF-like AAA" evidence="2">
    <location>
        <begin position="4"/>
        <end position="45"/>
    </location>
</feature>
<dbReference type="Proteomes" id="UP001500831">
    <property type="component" value="Unassembled WGS sequence"/>
</dbReference>
<dbReference type="PIRSF" id="PIRSF034888">
    <property type="entry name" value="P-loop_UCP034888"/>
    <property type="match status" value="1"/>
</dbReference>
<accession>A0ABN3VYV4</accession>
<feature type="domain" description="Endonuclease GajA/Old nuclease/RecF-like AAA" evidence="2">
    <location>
        <begin position="267"/>
        <end position="356"/>
    </location>
</feature>
<dbReference type="EMBL" id="BAAAVI010000022">
    <property type="protein sequence ID" value="GAA2873789.1"/>
    <property type="molecule type" value="Genomic_DNA"/>
</dbReference>
<feature type="domain" description="DUF3696" evidence="1">
    <location>
        <begin position="370"/>
        <end position="417"/>
    </location>
</feature>
<dbReference type="Pfam" id="PF12476">
    <property type="entry name" value="DUF3696"/>
    <property type="match status" value="1"/>
</dbReference>
<evidence type="ECO:0000259" key="1">
    <source>
        <dbReference type="Pfam" id="PF12476"/>
    </source>
</evidence>
<dbReference type="Pfam" id="PF13175">
    <property type="entry name" value="AAA_15"/>
    <property type="match status" value="2"/>
</dbReference>
<dbReference type="SUPFAM" id="SSF52540">
    <property type="entry name" value="P-loop containing nucleoside triphosphate hydrolases"/>
    <property type="match status" value="1"/>
</dbReference>